<dbReference type="EMBL" id="LKEB01000038">
    <property type="protein sequence ID" value="ROW07536.1"/>
    <property type="molecule type" value="Genomic_DNA"/>
</dbReference>
<dbReference type="OrthoDB" id="2142503at2759"/>
<dbReference type="Proteomes" id="UP000285146">
    <property type="component" value="Unassembled WGS sequence"/>
</dbReference>
<evidence type="ECO:0000256" key="3">
    <source>
        <dbReference type="SAM" id="SignalP"/>
    </source>
</evidence>
<dbReference type="PANTHER" id="PTHR36854:SF1">
    <property type="entry name" value="TRANSMEMBRANE PROTEIN"/>
    <property type="match status" value="1"/>
</dbReference>
<evidence type="ECO:0000256" key="1">
    <source>
        <dbReference type="SAM" id="MobiDB-lite"/>
    </source>
</evidence>
<dbReference type="InParanoid" id="A0A423WVP8"/>
<feature type="chain" id="PRO_5019492110" evidence="3">
    <location>
        <begin position="21"/>
        <end position="260"/>
    </location>
</feature>
<dbReference type="PANTHER" id="PTHR36854">
    <property type="entry name" value="CHROMOSOME 9, WHOLE GENOME SHOTGUN SEQUENCE"/>
    <property type="match status" value="1"/>
</dbReference>
<accession>A0A423WVP8</accession>
<evidence type="ECO:0000313" key="4">
    <source>
        <dbReference type="EMBL" id="ROW07536.1"/>
    </source>
</evidence>
<dbReference type="AlphaFoldDB" id="A0A423WVP8"/>
<proteinExistence type="predicted"/>
<evidence type="ECO:0000313" key="5">
    <source>
        <dbReference type="Proteomes" id="UP000285146"/>
    </source>
</evidence>
<feature type="compositionally biased region" description="Acidic residues" evidence="1">
    <location>
        <begin position="60"/>
        <end position="69"/>
    </location>
</feature>
<protein>
    <submittedName>
        <fullName evidence="4">Uncharacterized protein</fullName>
    </submittedName>
</protein>
<feature type="transmembrane region" description="Helical" evidence="2">
    <location>
        <begin position="183"/>
        <end position="201"/>
    </location>
</feature>
<feature type="compositionally biased region" description="Acidic residues" evidence="1">
    <location>
        <begin position="90"/>
        <end position="101"/>
    </location>
</feature>
<keyword evidence="2" id="KW-1133">Transmembrane helix</keyword>
<name>A0A423WVP8_9PEZI</name>
<gene>
    <name evidence="4" type="ORF">VPNG_07099</name>
</gene>
<keyword evidence="2" id="KW-0472">Membrane</keyword>
<reference evidence="4 5" key="1">
    <citation type="submission" date="2015-09" db="EMBL/GenBank/DDBJ databases">
        <title>Host preference determinants of Valsa canker pathogens revealed by comparative genomics.</title>
        <authorList>
            <person name="Yin Z."/>
            <person name="Huang L."/>
        </authorList>
    </citation>
    <scope>NUCLEOTIDE SEQUENCE [LARGE SCALE GENOMIC DNA]</scope>
    <source>
        <strain evidence="4 5">SXYLt</strain>
    </source>
</reference>
<keyword evidence="2" id="KW-0812">Transmembrane</keyword>
<organism evidence="4 5">
    <name type="scientific">Cytospora leucostoma</name>
    <dbReference type="NCBI Taxonomy" id="1230097"/>
    <lineage>
        <taxon>Eukaryota</taxon>
        <taxon>Fungi</taxon>
        <taxon>Dikarya</taxon>
        <taxon>Ascomycota</taxon>
        <taxon>Pezizomycotina</taxon>
        <taxon>Sordariomycetes</taxon>
        <taxon>Sordariomycetidae</taxon>
        <taxon>Diaporthales</taxon>
        <taxon>Cytosporaceae</taxon>
        <taxon>Cytospora</taxon>
    </lineage>
</organism>
<feature type="signal peptide" evidence="3">
    <location>
        <begin position="1"/>
        <end position="20"/>
    </location>
</feature>
<keyword evidence="5" id="KW-1185">Reference proteome</keyword>
<feature type="region of interest" description="Disordered" evidence="1">
    <location>
        <begin position="42"/>
        <end position="140"/>
    </location>
</feature>
<keyword evidence="3" id="KW-0732">Signal</keyword>
<feature type="compositionally biased region" description="Basic residues" evidence="1">
    <location>
        <begin position="113"/>
        <end position="127"/>
    </location>
</feature>
<comment type="caution">
    <text evidence="4">The sequence shown here is derived from an EMBL/GenBank/DDBJ whole genome shotgun (WGS) entry which is preliminary data.</text>
</comment>
<evidence type="ECO:0000256" key="2">
    <source>
        <dbReference type="SAM" id="Phobius"/>
    </source>
</evidence>
<feature type="compositionally biased region" description="Polar residues" evidence="1">
    <location>
        <begin position="42"/>
        <end position="54"/>
    </location>
</feature>
<sequence length="260" mass="27618">MNRLSILLFLLGAFASLAVAASAPTFCKCTCFTNSTIIEITPKSSRGSTTSHLKTPTEVDNTDNQEEEPTTTSDPSTLRRSFLDAAAAAADDDDDDDDDDMNATLFPHPSTKNQRRRPRHPKSRRQRPNAAAAPPSKRAQVSATCNQCNKAFCLSQSLPICKSAADKDVVTMCFQRDSRKDQIIVWGFIMGTAGLLGWAGVQKVMALRGQGSFMGLPGVFGGWLGRSRGNTGGAAGGDAGRGAYVAVGGHSRSSSVQTTN</sequence>